<evidence type="ECO:0000256" key="2">
    <source>
        <dbReference type="ARBA" id="ARBA00022475"/>
    </source>
</evidence>
<reference evidence="9" key="1">
    <citation type="submission" date="2020-08" db="EMBL/GenBank/DDBJ databases">
        <title>Sulfitobacter aestuariivivens sp. nov., isolated from a tidal flat.</title>
        <authorList>
            <person name="Park S."/>
            <person name="Yoon J.-H."/>
        </authorList>
    </citation>
    <scope>NUCLEOTIDE SEQUENCE</scope>
    <source>
        <strain evidence="9">TSTF-M16</strain>
    </source>
</reference>
<dbReference type="InterPro" id="IPR010055">
    <property type="entry name" value="T2SS_protein-GspJ"/>
</dbReference>
<dbReference type="GO" id="GO:0005886">
    <property type="term" value="C:plasma membrane"/>
    <property type="evidence" value="ECO:0007669"/>
    <property type="project" value="UniProtKB-SubCell"/>
</dbReference>
<evidence type="ECO:0000256" key="6">
    <source>
        <dbReference type="ARBA" id="ARBA00022989"/>
    </source>
</evidence>
<evidence type="ECO:0000256" key="4">
    <source>
        <dbReference type="ARBA" id="ARBA00022519"/>
    </source>
</evidence>
<keyword evidence="5 8" id="KW-0812">Transmembrane</keyword>
<evidence type="ECO:0000256" key="3">
    <source>
        <dbReference type="ARBA" id="ARBA00022481"/>
    </source>
</evidence>
<evidence type="ECO:0000256" key="5">
    <source>
        <dbReference type="ARBA" id="ARBA00022692"/>
    </source>
</evidence>
<comment type="caution">
    <text evidence="9">The sequence shown here is derived from an EMBL/GenBank/DDBJ whole genome shotgun (WGS) entry which is preliminary data.</text>
</comment>
<keyword evidence="3" id="KW-0488">Methylation</keyword>
<evidence type="ECO:0000256" key="8">
    <source>
        <dbReference type="SAM" id="Phobius"/>
    </source>
</evidence>
<keyword evidence="10" id="KW-1185">Reference proteome</keyword>
<keyword evidence="4" id="KW-0997">Cell inner membrane</keyword>
<keyword evidence="2" id="KW-1003">Cell membrane</keyword>
<dbReference type="GO" id="GO:0015628">
    <property type="term" value="P:protein secretion by the type II secretion system"/>
    <property type="evidence" value="ECO:0007669"/>
    <property type="project" value="InterPro"/>
</dbReference>
<name>A0A927D4Q2_9RHOB</name>
<keyword evidence="7 8" id="KW-0472">Membrane</keyword>
<dbReference type="PANTHER" id="PTHR39583:SF2">
    <property type="entry name" value="TYPE II SECRETION SYSTEM PROTEIN J"/>
    <property type="match status" value="1"/>
</dbReference>
<feature type="transmembrane region" description="Helical" evidence="8">
    <location>
        <begin position="6"/>
        <end position="28"/>
    </location>
</feature>
<evidence type="ECO:0000256" key="7">
    <source>
        <dbReference type="ARBA" id="ARBA00023136"/>
    </source>
</evidence>
<sequence>MSLIELVVAMAIFALIAVMGVQSLSGMLRMRDRLVAMDDKTAALGQTLGLLRNDLSAVMPMVFFPPGRAAPQSAIRLTDGSTRLAFSVAGQPDLKGVRPGGRIERVEWRLDQTSATLHRRAWQTLIPASPQALSPEIAVMNGVTGMTVRSFWPGAGWQTGIASPFSAAPVGSSDGDVAGGAPEVYSDLIPSAIEVTLVTESHGSLRLLETLK</sequence>
<keyword evidence="6 8" id="KW-1133">Transmembrane helix</keyword>
<dbReference type="EMBL" id="JACTAG010000002">
    <property type="protein sequence ID" value="MBD3664939.1"/>
    <property type="molecule type" value="Genomic_DNA"/>
</dbReference>
<evidence type="ECO:0000313" key="10">
    <source>
        <dbReference type="Proteomes" id="UP000635142"/>
    </source>
</evidence>
<accession>A0A927D4Q2</accession>
<comment type="subcellular location">
    <subcellularLocation>
        <location evidence="1">Cell inner membrane</location>
        <topology evidence="1">Single-pass membrane protein</topology>
    </subcellularLocation>
</comment>
<evidence type="ECO:0008006" key="11">
    <source>
        <dbReference type="Google" id="ProtNLM"/>
    </source>
</evidence>
<proteinExistence type="predicted"/>
<evidence type="ECO:0000313" key="9">
    <source>
        <dbReference type="EMBL" id="MBD3664939.1"/>
    </source>
</evidence>
<dbReference type="AlphaFoldDB" id="A0A927D4Q2"/>
<dbReference type="Proteomes" id="UP000635142">
    <property type="component" value="Unassembled WGS sequence"/>
</dbReference>
<protein>
    <recommendedName>
        <fullName evidence="11">Type II secretion system protein J</fullName>
    </recommendedName>
</protein>
<dbReference type="Gene3D" id="3.10.610.10">
    <property type="entry name" value="GSPII I/J protein-like"/>
    <property type="match status" value="1"/>
</dbReference>
<dbReference type="InterPro" id="IPR045584">
    <property type="entry name" value="Pilin-like"/>
</dbReference>
<dbReference type="Pfam" id="PF11612">
    <property type="entry name" value="T2SSJ"/>
    <property type="match status" value="1"/>
</dbReference>
<gene>
    <name evidence="9" type="ORF">H9Q16_13485</name>
</gene>
<dbReference type="InterPro" id="IPR051621">
    <property type="entry name" value="T2SS_protein_J"/>
</dbReference>
<dbReference type="SUPFAM" id="SSF54523">
    <property type="entry name" value="Pili subunits"/>
    <property type="match status" value="2"/>
</dbReference>
<dbReference type="GO" id="GO:0015627">
    <property type="term" value="C:type II protein secretion system complex"/>
    <property type="evidence" value="ECO:0007669"/>
    <property type="project" value="InterPro"/>
</dbReference>
<evidence type="ECO:0000256" key="1">
    <source>
        <dbReference type="ARBA" id="ARBA00004377"/>
    </source>
</evidence>
<dbReference type="PANTHER" id="PTHR39583">
    <property type="entry name" value="TYPE II SECRETION SYSTEM PROTEIN J-RELATED"/>
    <property type="match status" value="1"/>
</dbReference>
<organism evidence="9 10">
    <name type="scientific">Sulfitobacter aestuariivivens</name>
    <dbReference type="NCBI Taxonomy" id="2766981"/>
    <lineage>
        <taxon>Bacteria</taxon>
        <taxon>Pseudomonadati</taxon>
        <taxon>Pseudomonadota</taxon>
        <taxon>Alphaproteobacteria</taxon>
        <taxon>Rhodobacterales</taxon>
        <taxon>Roseobacteraceae</taxon>
        <taxon>Sulfitobacter</taxon>
    </lineage>
</organism>